<dbReference type="RefSeq" id="WP_075150572.1">
    <property type="nucleotide sequence ID" value="NZ_CP018820.1"/>
</dbReference>
<keyword evidence="3" id="KW-1185">Reference proteome</keyword>
<protein>
    <submittedName>
        <fullName evidence="2">DUF1272 domain-containing protein</fullName>
    </submittedName>
</protein>
<evidence type="ECO:0000313" key="1">
    <source>
        <dbReference type="EMBL" id="APR51458.1"/>
    </source>
</evidence>
<reference evidence="2 4" key="3">
    <citation type="submission" date="2018-07" db="EMBL/GenBank/DDBJ databases">
        <title>Genomic and Epidemiologic Investigation of an Indolent Hospital Outbreak.</title>
        <authorList>
            <person name="Johnson R.C."/>
            <person name="Deming C."/>
            <person name="Conlan S."/>
            <person name="Zellmer C.J."/>
            <person name="Michelin A.V."/>
            <person name="Lee-Lin S."/>
            <person name="Thomas P.J."/>
            <person name="Park M."/>
            <person name="Weingarten R.A."/>
            <person name="Less J."/>
            <person name="Dekker J.P."/>
            <person name="Frank K.M."/>
            <person name="Musser K.A."/>
            <person name="Mcquiston J.R."/>
            <person name="Henderson D.K."/>
            <person name="Lau A.F."/>
            <person name="Palmore T.N."/>
            <person name="Segre J.A."/>
        </authorList>
    </citation>
    <scope>NUCLEOTIDE SEQUENCE [LARGE SCALE GENOMIC DNA]</scope>
    <source>
        <strain evidence="2 4">SK-NIH.Env10_0317</strain>
    </source>
</reference>
<reference evidence="1" key="1">
    <citation type="submission" date="2016-12" db="EMBL/GenBank/DDBJ databases">
        <title>Whole genome sequencing of Sphingomonas koreensis.</title>
        <authorList>
            <person name="Conlan S."/>
            <person name="Thomas P.J."/>
            <person name="Mullikin J."/>
            <person name="Palmore T.N."/>
            <person name="Frank K.M."/>
            <person name="Segre J.A."/>
        </authorList>
    </citation>
    <scope>NUCLEOTIDE SEQUENCE</scope>
    <source>
        <strain evidence="1">ABOJV</strain>
    </source>
</reference>
<accession>A0A1L6J6E2</accession>
<dbReference type="AlphaFoldDB" id="A0A1L6J6E2"/>
<dbReference type="EMBL" id="CP018820">
    <property type="protein sequence ID" value="APR51458.1"/>
    <property type="molecule type" value="Genomic_DNA"/>
</dbReference>
<reference evidence="3" key="2">
    <citation type="submission" date="2016-12" db="EMBL/GenBank/DDBJ databases">
        <title>Whole genome sequencing of Sphingomonas sp. ABOJV.</title>
        <authorList>
            <person name="Conlan S."/>
            <person name="Thomas P.J."/>
            <person name="Mullikin J."/>
            <person name="Palmore T.N."/>
            <person name="Frank K.M."/>
            <person name="Segre J.A."/>
        </authorList>
    </citation>
    <scope>NUCLEOTIDE SEQUENCE [LARGE SCALE GENOMIC DNA]</scope>
    <source>
        <strain evidence="3">ABOJV</strain>
    </source>
</reference>
<dbReference type="EMBL" id="QQWO01000004">
    <property type="protein sequence ID" value="RSV05531.1"/>
    <property type="molecule type" value="Genomic_DNA"/>
</dbReference>
<evidence type="ECO:0000313" key="4">
    <source>
        <dbReference type="Proteomes" id="UP000286681"/>
    </source>
</evidence>
<dbReference type="STRING" id="93064.BRX40_02570"/>
<dbReference type="KEGG" id="skr:BRX40_02570"/>
<dbReference type="Pfam" id="PF06906">
    <property type="entry name" value="DUF1272"/>
    <property type="match status" value="1"/>
</dbReference>
<sequence length="74" mass="8033">MLEMRPDCERCGTDLPADQGGAFICSFECTFCADCADGLDEVCPNCGGELLDRPARVGDALRRNPASTRRMFKG</sequence>
<organism evidence="1 3">
    <name type="scientific">Sphingomonas koreensis</name>
    <dbReference type="NCBI Taxonomy" id="93064"/>
    <lineage>
        <taxon>Bacteria</taxon>
        <taxon>Pseudomonadati</taxon>
        <taxon>Pseudomonadota</taxon>
        <taxon>Alphaproteobacteria</taxon>
        <taxon>Sphingomonadales</taxon>
        <taxon>Sphingomonadaceae</taxon>
        <taxon>Sphingomonas</taxon>
    </lineage>
</organism>
<dbReference type="Proteomes" id="UP000286681">
    <property type="component" value="Unassembled WGS sequence"/>
</dbReference>
<dbReference type="InterPro" id="IPR010696">
    <property type="entry name" value="DUF1272"/>
</dbReference>
<dbReference type="GeneID" id="44131431"/>
<name>A0A1L6J6E2_9SPHN</name>
<proteinExistence type="predicted"/>
<dbReference type="Proteomes" id="UP000185161">
    <property type="component" value="Chromosome"/>
</dbReference>
<evidence type="ECO:0000313" key="3">
    <source>
        <dbReference type="Proteomes" id="UP000185161"/>
    </source>
</evidence>
<evidence type="ECO:0000313" key="2">
    <source>
        <dbReference type="EMBL" id="RSV05531.1"/>
    </source>
</evidence>
<gene>
    <name evidence="1" type="ORF">BRX40_02570</name>
    <name evidence="2" type="ORF">CA257_06170</name>
</gene>
<dbReference type="OrthoDB" id="9808883at2"/>